<sequence length="196" mass="22487">MEQNITPVKSGNVRKRKSQPQQWKRNIEKRQRYSAKGLPVHPTCGHRVGYQCMLLTTRDIKDYHEAFYSTPEKSKQGTFILKYCRAEIPNPKRKKKDPVKSKSATFQYSIVNQAGNNLRVCRSTFLNILAPLTKHGIIGVFKRFKNGKSHVPVETRGGNHKEAKFGLKRDAVKNFICTLKASESHYSLSTIRTEHT</sequence>
<name>A0ABQ8S8D1_PERAM</name>
<keyword evidence="3" id="KW-1185">Reference proteome</keyword>
<dbReference type="Proteomes" id="UP001148838">
    <property type="component" value="Unassembled WGS sequence"/>
</dbReference>
<comment type="caution">
    <text evidence="2">The sequence shown here is derived from an EMBL/GenBank/DDBJ whole genome shotgun (WGS) entry which is preliminary data.</text>
</comment>
<proteinExistence type="predicted"/>
<dbReference type="PANTHER" id="PTHR10773">
    <property type="entry name" value="DNA-DIRECTED RNA POLYMERASES I, II, AND III SUBUNIT RPABC2"/>
    <property type="match status" value="1"/>
</dbReference>
<dbReference type="EMBL" id="JAJSOF020000033">
    <property type="protein sequence ID" value="KAJ4430141.1"/>
    <property type="molecule type" value="Genomic_DNA"/>
</dbReference>
<dbReference type="PANTHER" id="PTHR10773:SF19">
    <property type="match status" value="1"/>
</dbReference>
<feature type="region of interest" description="Disordered" evidence="1">
    <location>
        <begin position="1"/>
        <end position="34"/>
    </location>
</feature>
<evidence type="ECO:0000313" key="3">
    <source>
        <dbReference type="Proteomes" id="UP001148838"/>
    </source>
</evidence>
<protein>
    <submittedName>
        <fullName evidence="2">Uncharacterized protein</fullName>
    </submittedName>
</protein>
<accession>A0ABQ8S8D1</accession>
<organism evidence="2 3">
    <name type="scientific">Periplaneta americana</name>
    <name type="common">American cockroach</name>
    <name type="synonym">Blatta americana</name>
    <dbReference type="NCBI Taxonomy" id="6978"/>
    <lineage>
        <taxon>Eukaryota</taxon>
        <taxon>Metazoa</taxon>
        <taxon>Ecdysozoa</taxon>
        <taxon>Arthropoda</taxon>
        <taxon>Hexapoda</taxon>
        <taxon>Insecta</taxon>
        <taxon>Pterygota</taxon>
        <taxon>Neoptera</taxon>
        <taxon>Polyneoptera</taxon>
        <taxon>Dictyoptera</taxon>
        <taxon>Blattodea</taxon>
        <taxon>Blattoidea</taxon>
        <taxon>Blattidae</taxon>
        <taxon>Blattinae</taxon>
        <taxon>Periplaneta</taxon>
    </lineage>
</organism>
<evidence type="ECO:0000313" key="2">
    <source>
        <dbReference type="EMBL" id="KAJ4430141.1"/>
    </source>
</evidence>
<gene>
    <name evidence="2" type="ORF">ANN_22351</name>
</gene>
<reference evidence="2 3" key="1">
    <citation type="journal article" date="2022" name="Allergy">
        <title>Genome assembly and annotation of Periplaneta americana reveal a comprehensive cockroach allergen profile.</title>
        <authorList>
            <person name="Wang L."/>
            <person name="Xiong Q."/>
            <person name="Saelim N."/>
            <person name="Wang L."/>
            <person name="Nong W."/>
            <person name="Wan A.T."/>
            <person name="Shi M."/>
            <person name="Liu X."/>
            <person name="Cao Q."/>
            <person name="Hui J.H.L."/>
            <person name="Sookrung N."/>
            <person name="Leung T.F."/>
            <person name="Tungtrongchitr A."/>
            <person name="Tsui S.K.W."/>
        </authorList>
    </citation>
    <scope>NUCLEOTIDE SEQUENCE [LARGE SCALE GENOMIC DNA]</scope>
    <source>
        <strain evidence="2">PWHHKU_190912</strain>
    </source>
</reference>
<evidence type="ECO:0000256" key="1">
    <source>
        <dbReference type="SAM" id="MobiDB-lite"/>
    </source>
</evidence>